<protein>
    <submittedName>
        <fullName evidence="1">Uncharacterized protein</fullName>
    </submittedName>
</protein>
<reference evidence="2" key="1">
    <citation type="journal article" date="2022" name="Mol. Ecol. Resour.">
        <title>The genomes of chicory, endive, great burdock and yacon provide insights into Asteraceae palaeo-polyploidization history and plant inulin production.</title>
        <authorList>
            <person name="Fan W."/>
            <person name="Wang S."/>
            <person name="Wang H."/>
            <person name="Wang A."/>
            <person name="Jiang F."/>
            <person name="Liu H."/>
            <person name="Zhao H."/>
            <person name="Xu D."/>
            <person name="Zhang Y."/>
        </authorList>
    </citation>
    <scope>NUCLEOTIDE SEQUENCE [LARGE SCALE GENOMIC DNA]</scope>
    <source>
        <strain evidence="2">cv. Yunnan</strain>
    </source>
</reference>
<accession>A0ACB8YEY3</accession>
<evidence type="ECO:0000313" key="1">
    <source>
        <dbReference type="EMBL" id="KAI3683601.1"/>
    </source>
</evidence>
<comment type="caution">
    <text evidence="1">The sequence shown here is derived from an EMBL/GenBank/DDBJ whole genome shotgun (WGS) entry which is preliminary data.</text>
</comment>
<sequence length="286" mass="32525">MNNRFGGAKEAAKKAACKLYTGNSEEIREAQTLAAQVVASKKEKKDKSSILCYLSDGHDQQASSPTIIENILCLVPIQKAARTSILSKEWRHRWTTIPKLVFEENKFQVSSNEDEPSALEETFDNIPNLYLISCDLDHQPTFNGFYSLTNLFMECVTITRSTLLHLLFNCPLLKSLTMYTDNIQDIGDSTITNLFECFPVVENLSIWLMVLECFAQNGVPRVLPSALIRLKYLYIDHMNFKYKYGLPFLLCLIRSSPNLETLKLQDPDVTSLQTIDDSTIIELFEC</sequence>
<gene>
    <name evidence="1" type="ORF">L1987_84109</name>
</gene>
<dbReference type="Proteomes" id="UP001056120">
    <property type="component" value="Linkage Group LG28"/>
</dbReference>
<evidence type="ECO:0000313" key="2">
    <source>
        <dbReference type="Proteomes" id="UP001056120"/>
    </source>
</evidence>
<proteinExistence type="predicted"/>
<name>A0ACB8YEY3_9ASTR</name>
<dbReference type="EMBL" id="CM042045">
    <property type="protein sequence ID" value="KAI3683601.1"/>
    <property type="molecule type" value="Genomic_DNA"/>
</dbReference>
<keyword evidence="2" id="KW-1185">Reference proteome</keyword>
<organism evidence="1 2">
    <name type="scientific">Smallanthus sonchifolius</name>
    <dbReference type="NCBI Taxonomy" id="185202"/>
    <lineage>
        <taxon>Eukaryota</taxon>
        <taxon>Viridiplantae</taxon>
        <taxon>Streptophyta</taxon>
        <taxon>Embryophyta</taxon>
        <taxon>Tracheophyta</taxon>
        <taxon>Spermatophyta</taxon>
        <taxon>Magnoliopsida</taxon>
        <taxon>eudicotyledons</taxon>
        <taxon>Gunneridae</taxon>
        <taxon>Pentapetalae</taxon>
        <taxon>asterids</taxon>
        <taxon>campanulids</taxon>
        <taxon>Asterales</taxon>
        <taxon>Asteraceae</taxon>
        <taxon>Asteroideae</taxon>
        <taxon>Heliantheae alliance</taxon>
        <taxon>Millerieae</taxon>
        <taxon>Smallanthus</taxon>
    </lineage>
</organism>
<reference evidence="1 2" key="2">
    <citation type="journal article" date="2022" name="Mol. Ecol. Resour.">
        <title>The genomes of chicory, endive, great burdock and yacon provide insights into Asteraceae paleo-polyploidization history and plant inulin production.</title>
        <authorList>
            <person name="Fan W."/>
            <person name="Wang S."/>
            <person name="Wang H."/>
            <person name="Wang A."/>
            <person name="Jiang F."/>
            <person name="Liu H."/>
            <person name="Zhao H."/>
            <person name="Xu D."/>
            <person name="Zhang Y."/>
        </authorList>
    </citation>
    <scope>NUCLEOTIDE SEQUENCE [LARGE SCALE GENOMIC DNA]</scope>
    <source>
        <strain evidence="2">cv. Yunnan</strain>
        <tissue evidence="1">Leaves</tissue>
    </source>
</reference>